<feature type="compositionally biased region" description="Pro residues" evidence="1">
    <location>
        <begin position="1"/>
        <end position="11"/>
    </location>
</feature>
<accession>A0AA38PL09</accession>
<keyword evidence="4" id="KW-1185">Reference proteome</keyword>
<feature type="domain" description="FMR1-interacting protein 1 conserved" evidence="2">
    <location>
        <begin position="148"/>
        <end position="199"/>
    </location>
</feature>
<feature type="compositionally biased region" description="Basic residues" evidence="1">
    <location>
        <begin position="225"/>
        <end position="235"/>
    </location>
</feature>
<feature type="region of interest" description="Disordered" evidence="1">
    <location>
        <begin position="1"/>
        <end position="22"/>
    </location>
</feature>
<dbReference type="GO" id="GO:0000492">
    <property type="term" value="P:box C/D snoRNP assembly"/>
    <property type="evidence" value="ECO:0007669"/>
    <property type="project" value="TreeGrafter"/>
</dbReference>
<dbReference type="PANTHER" id="PTHR13309:SF0">
    <property type="entry name" value="FMR1-INTERACTING PROTEIN NUFIP1"/>
    <property type="match status" value="1"/>
</dbReference>
<dbReference type="PANTHER" id="PTHR13309">
    <property type="entry name" value="NUCLEAR FRAGILE X MENTAL RETARDATION PROTEIN INTERACTING PROTEIN 1"/>
    <property type="match status" value="1"/>
</dbReference>
<sequence>MQPPPFLPPRPDSSQPSTAQAAALSLRSALANPYSHAYSSHYAQAYMQQQYSNATMTSYQSQPYPQPIAGPSFSLPQNQINGGVRIPSYSSVNSSWYQTGNIRCTYKNCPFTGSAKSVEIHKMDRHLIYPPGWEKRKKNDWDADPGLKGKPIRIQGTNLVLDTPQAIEAWVAERKKRWPSNALIADKKRKYEEASARGELSVESLGLFSKKKQRLQNASDNKPTRIARGRGRGRGRGSWTPSGSSDTGWKGRGFTSVGTLSGHRREEEASLPAKFMTNGASRQHTPEAISTKDNLDGSSSDSDSEPEVQSSKPPSGEPIDEPSPSTAVPILIQPRQNPKQWPRQPKKLPHNPFAPKTSLLQKLLLPETQMTVSNLSQAIRFIVDNNFFDGVELTPGEAAANPIQVISSETTPEPSSCDS</sequence>
<dbReference type="GO" id="GO:0005634">
    <property type="term" value="C:nucleus"/>
    <property type="evidence" value="ECO:0007669"/>
    <property type="project" value="TreeGrafter"/>
</dbReference>
<comment type="caution">
    <text evidence="3">The sequence shown here is derived from an EMBL/GenBank/DDBJ whole genome shotgun (WGS) entry which is preliminary data.</text>
</comment>
<name>A0AA38PL09_9AGAR</name>
<dbReference type="EMBL" id="MU805945">
    <property type="protein sequence ID" value="KAJ3844893.1"/>
    <property type="molecule type" value="Genomic_DNA"/>
</dbReference>
<dbReference type="AlphaFoldDB" id="A0AA38PL09"/>
<dbReference type="InterPro" id="IPR019496">
    <property type="entry name" value="NUFIP1_cons_dom"/>
</dbReference>
<feature type="compositionally biased region" description="Low complexity" evidence="1">
    <location>
        <begin position="12"/>
        <end position="22"/>
    </location>
</feature>
<dbReference type="GO" id="GO:0003723">
    <property type="term" value="F:RNA binding"/>
    <property type="evidence" value="ECO:0007669"/>
    <property type="project" value="InterPro"/>
</dbReference>
<protein>
    <recommendedName>
        <fullName evidence="2">FMR1-interacting protein 1 conserved domain-containing protein</fullName>
    </recommendedName>
</protein>
<evidence type="ECO:0000259" key="2">
    <source>
        <dbReference type="Pfam" id="PF10453"/>
    </source>
</evidence>
<evidence type="ECO:0000313" key="4">
    <source>
        <dbReference type="Proteomes" id="UP001163846"/>
    </source>
</evidence>
<feature type="region of interest" description="Disordered" evidence="1">
    <location>
        <begin position="212"/>
        <end position="327"/>
    </location>
</feature>
<evidence type="ECO:0000313" key="3">
    <source>
        <dbReference type="EMBL" id="KAJ3844893.1"/>
    </source>
</evidence>
<dbReference type="Pfam" id="PF10453">
    <property type="entry name" value="NUFIP1"/>
    <property type="match status" value="1"/>
</dbReference>
<gene>
    <name evidence="3" type="ORF">F5878DRAFT_21832</name>
</gene>
<dbReference type="InterPro" id="IPR039136">
    <property type="entry name" value="NUFIP1-like"/>
</dbReference>
<dbReference type="Proteomes" id="UP001163846">
    <property type="component" value="Unassembled WGS sequence"/>
</dbReference>
<proteinExistence type="predicted"/>
<organism evidence="3 4">
    <name type="scientific">Lentinula raphanica</name>
    <dbReference type="NCBI Taxonomy" id="153919"/>
    <lineage>
        <taxon>Eukaryota</taxon>
        <taxon>Fungi</taxon>
        <taxon>Dikarya</taxon>
        <taxon>Basidiomycota</taxon>
        <taxon>Agaricomycotina</taxon>
        <taxon>Agaricomycetes</taxon>
        <taxon>Agaricomycetidae</taxon>
        <taxon>Agaricales</taxon>
        <taxon>Marasmiineae</taxon>
        <taxon>Omphalotaceae</taxon>
        <taxon>Lentinula</taxon>
    </lineage>
</organism>
<reference evidence="3" key="1">
    <citation type="submission" date="2022-08" db="EMBL/GenBank/DDBJ databases">
        <authorList>
            <consortium name="DOE Joint Genome Institute"/>
            <person name="Min B."/>
            <person name="Riley R."/>
            <person name="Sierra-Patev S."/>
            <person name="Naranjo-Ortiz M."/>
            <person name="Looney B."/>
            <person name="Konkel Z."/>
            <person name="Slot J.C."/>
            <person name="Sakamoto Y."/>
            <person name="Steenwyk J.L."/>
            <person name="Rokas A."/>
            <person name="Carro J."/>
            <person name="Camarero S."/>
            <person name="Ferreira P."/>
            <person name="Molpeceres G."/>
            <person name="Ruiz-Duenas F.J."/>
            <person name="Serrano A."/>
            <person name="Henrissat B."/>
            <person name="Drula E."/>
            <person name="Hughes K.W."/>
            <person name="Mata J.L."/>
            <person name="Ishikawa N.K."/>
            <person name="Vargas-Isla R."/>
            <person name="Ushijima S."/>
            <person name="Smith C.A."/>
            <person name="Ahrendt S."/>
            <person name="Andreopoulos W."/>
            <person name="He G."/>
            <person name="Labutti K."/>
            <person name="Lipzen A."/>
            <person name="Ng V."/>
            <person name="Sandor L."/>
            <person name="Barry K."/>
            <person name="Martinez A.T."/>
            <person name="Xiao Y."/>
            <person name="Gibbons J.G."/>
            <person name="Terashima K."/>
            <person name="Hibbett D.S."/>
            <person name="Grigoriev I.V."/>
        </authorList>
    </citation>
    <scope>NUCLEOTIDE SEQUENCE</scope>
    <source>
        <strain evidence="3">TFB9207</strain>
    </source>
</reference>
<evidence type="ECO:0000256" key="1">
    <source>
        <dbReference type="SAM" id="MobiDB-lite"/>
    </source>
</evidence>